<evidence type="ECO:0000313" key="2">
    <source>
        <dbReference type="Proteomes" id="UP001064489"/>
    </source>
</evidence>
<reference evidence="1" key="1">
    <citation type="journal article" date="2022" name="Plant J.">
        <title>Strategies of tolerance reflected in two North American maple genomes.</title>
        <authorList>
            <person name="McEvoy S.L."/>
            <person name="Sezen U.U."/>
            <person name="Trouern-Trend A."/>
            <person name="McMahon S.M."/>
            <person name="Schaberg P.G."/>
            <person name="Yang J."/>
            <person name="Wegrzyn J.L."/>
            <person name="Swenson N.G."/>
        </authorList>
    </citation>
    <scope>NUCLEOTIDE SEQUENCE</scope>
    <source>
        <strain evidence="1">91603</strain>
    </source>
</reference>
<dbReference type="AlphaFoldDB" id="A0AAD5INM8"/>
<sequence>MRPGKIEHRLVLIFDNDNKGTRVFLCLFKTHHYQSTATNTTILYTKQFALRRTTCVLLNPYKTFTAQGNSINIQHCSVLCENVEF</sequence>
<dbReference type="EMBL" id="JAJSOW010000104">
    <property type="protein sequence ID" value="KAI9169851.1"/>
    <property type="molecule type" value="Genomic_DNA"/>
</dbReference>
<proteinExistence type="predicted"/>
<dbReference type="Proteomes" id="UP001064489">
    <property type="component" value="Chromosome 7"/>
</dbReference>
<protein>
    <submittedName>
        <fullName evidence="1">Uncharacterized protein</fullName>
    </submittedName>
</protein>
<comment type="caution">
    <text evidence="1">The sequence shown here is derived from an EMBL/GenBank/DDBJ whole genome shotgun (WGS) entry which is preliminary data.</text>
</comment>
<reference evidence="1" key="2">
    <citation type="submission" date="2023-02" db="EMBL/GenBank/DDBJ databases">
        <authorList>
            <person name="Swenson N.G."/>
            <person name="Wegrzyn J.L."/>
            <person name="Mcevoy S.L."/>
        </authorList>
    </citation>
    <scope>NUCLEOTIDE SEQUENCE</scope>
    <source>
        <strain evidence="1">91603</strain>
        <tissue evidence="1">Leaf</tissue>
    </source>
</reference>
<name>A0AAD5INM8_ACENE</name>
<gene>
    <name evidence="1" type="ORF">LWI28_018559</name>
</gene>
<evidence type="ECO:0000313" key="1">
    <source>
        <dbReference type="EMBL" id="KAI9169851.1"/>
    </source>
</evidence>
<organism evidence="1 2">
    <name type="scientific">Acer negundo</name>
    <name type="common">Box elder</name>
    <dbReference type="NCBI Taxonomy" id="4023"/>
    <lineage>
        <taxon>Eukaryota</taxon>
        <taxon>Viridiplantae</taxon>
        <taxon>Streptophyta</taxon>
        <taxon>Embryophyta</taxon>
        <taxon>Tracheophyta</taxon>
        <taxon>Spermatophyta</taxon>
        <taxon>Magnoliopsida</taxon>
        <taxon>eudicotyledons</taxon>
        <taxon>Gunneridae</taxon>
        <taxon>Pentapetalae</taxon>
        <taxon>rosids</taxon>
        <taxon>malvids</taxon>
        <taxon>Sapindales</taxon>
        <taxon>Sapindaceae</taxon>
        <taxon>Hippocastanoideae</taxon>
        <taxon>Acereae</taxon>
        <taxon>Acer</taxon>
    </lineage>
</organism>
<accession>A0AAD5INM8</accession>
<keyword evidence="2" id="KW-1185">Reference proteome</keyword>